<keyword evidence="2" id="KW-0472">Membrane</keyword>
<organism evidence="4 5">
    <name type="scientific">Blautia stercoris</name>
    <dbReference type="NCBI Taxonomy" id="871664"/>
    <lineage>
        <taxon>Bacteria</taxon>
        <taxon>Bacillati</taxon>
        <taxon>Bacillota</taxon>
        <taxon>Clostridia</taxon>
        <taxon>Lachnospirales</taxon>
        <taxon>Lachnospiraceae</taxon>
        <taxon>Blautia</taxon>
    </lineage>
</organism>
<evidence type="ECO:0000259" key="3">
    <source>
        <dbReference type="Pfam" id="PF14285"/>
    </source>
</evidence>
<gene>
    <name evidence="4" type="ORF">H8712_13130</name>
</gene>
<sequence length="284" mass="33388">MNKNEENSTKSSTWAEEQFRKEADELVKRLETDDRFDDFEPPEELFQKLVVEARDEGLLEEENTKHLEDETKSTEENTKENQNTKVVKFFNHRISKKFLGMTAAAVISCFGLFGVSMSTQGGRSYVMDKANEVLGDEKNTEIENSQDRLISDRTEEEARNEIEEKLQVEVPQFFYLPDKMDFDSYEIDETAQSVYMRYYNGTDYIYFVIQVNYNDSSGIYRNDEGDCLGKIECNLSEIEAELWKLQDEEGETYLAQWDYKNSYYRISGKITEDEMKKIIQDIMY</sequence>
<dbReference type="Proteomes" id="UP000661649">
    <property type="component" value="Unassembled WGS sequence"/>
</dbReference>
<feature type="domain" description="DUF4367" evidence="3">
    <location>
        <begin position="171"/>
        <end position="282"/>
    </location>
</feature>
<dbReference type="EMBL" id="JACRTP010000006">
    <property type="protein sequence ID" value="MBC8629532.1"/>
    <property type="molecule type" value="Genomic_DNA"/>
</dbReference>
<keyword evidence="2" id="KW-0812">Transmembrane</keyword>
<keyword evidence="5" id="KW-1185">Reference proteome</keyword>
<keyword evidence="2" id="KW-1133">Transmembrane helix</keyword>
<dbReference type="RefSeq" id="WP_187559055.1">
    <property type="nucleotide sequence ID" value="NZ_JACRTP010000006.1"/>
</dbReference>
<feature type="region of interest" description="Disordered" evidence="1">
    <location>
        <begin position="57"/>
        <end position="80"/>
    </location>
</feature>
<evidence type="ECO:0000313" key="4">
    <source>
        <dbReference type="EMBL" id="MBC8629532.1"/>
    </source>
</evidence>
<name>A0ABR7PDM8_9FIRM</name>
<feature type="transmembrane region" description="Helical" evidence="2">
    <location>
        <begin position="98"/>
        <end position="117"/>
    </location>
</feature>
<evidence type="ECO:0000256" key="1">
    <source>
        <dbReference type="SAM" id="MobiDB-lite"/>
    </source>
</evidence>
<dbReference type="InterPro" id="IPR025377">
    <property type="entry name" value="DUF4367"/>
</dbReference>
<proteinExistence type="predicted"/>
<dbReference type="Pfam" id="PF14285">
    <property type="entry name" value="DUF4367"/>
    <property type="match status" value="1"/>
</dbReference>
<protein>
    <submittedName>
        <fullName evidence="4">DUF4367 domain-containing protein</fullName>
    </submittedName>
</protein>
<reference evidence="4 5" key="1">
    <citation type="submission" date="2020-08" db="EMBL/GenBank/DDBJ databases">
        <title>Genome public.</title>
        <authorList>
            <person name="Liu C."/>
            <person name="Sun Q."/>
        </authorList>
    </citation>
    <scope>NUCLEOTIDE SEQUENCE [LARGE SCALE GENOMIC DNA]</scope>
    <source>
        <strain evidence="4 5">3_YM_SP_D4_24.mj</strain>
    </source>
</reference>
<feature type="compositionally biased region" description="Basic and acidic residues" evidence="1">
    <location>
        <begin position="57"/>
        <end position="79"/>
    </location>
</feature>
<accession>A0ABR7PDM8</accession>
<comment type="caution">
    <text evidence="4">The sequence shown here is derived from an EMBL/GenBank/DDBJ whole genome shotgun (WGS) entry which is preliminary data.</text>
</comment>
<evidence type="ECO:0000256" key="2">
    <source>
        <dbReference type="SAM" id="Phobius"/>
    </source>
</evidence>
<evidence type="ECO:0000313" key="5">
    <source>
        <dbReference type="Proteomes" id="UP000661649"/>
    </source>
</evidence>